<feature type="compositionally biased region" description="Polar residues" evidence="9">
    <location>
        <begin position="1"/>
        <end position="10"/>
    </location>
</feature>
<keyword evidence="4" id="KW-1134">Transmembrane beta strand</keyword>
<dbReference type="PANTHER" id="PTHR34597:SF3">
    <property type="entry name" value="OUTER MEMBRANE TRANSPORTER CDIB"/>
    <property type="match status" value="1"/>
</dbReference>
<dbReference type="PROSITE" id="PS51779">
    <property type="entry name" value="POTRA"/>
    <property type="match status" value="1"/>
</dbReference>
<dbReference type="Proteomes" id="UP001300261">
    <property type="component" value="Unassembled WGS sequence"/>
</dbReference>
<dbReference type="InterPro" id="IPR035251">
    <property type="entry name" value="ShlB_POTRA"/>
</dbReference>
<accession>A0ABT3QZS9</accession>
<evidence type="ECO:0000256" key="2">
    <source>
        <dbReference type="ARBA" id="ARBA00009055"/>
    </source>
</evidence>
<comment type="similarity">
    <text evidence="2">Belongs to the TPS (TC 1.B.20) family.</text>
</comment>
<dbReference type="Pfam" id="PF17287">
    <property type="entry name" value="POTRA_3"/>
    <property type="match status" value="1"/>
</dbReference>
<dbReference type="Gene3D" id="2.40.160.50">
    <property type="entry name" value="membrane protein fhac: a member of the omp85/tpsb transporter family"/>
    <property type="match status" value="1"/>
</dbReference>
<evidence type="ECO:0000313" key="12">
    <source>
        <dbReference type="Proteomes" id="UP001300261"/>
    </source>
</evidence>
<evidence type="ECO:0000256" key="5">
    <source>
        <dbReference type="ARBA" id="ARBA00022692"/>
    </source>
</evidence>
<feature type="region of interest" description="Disordered" evidence="9">
    <location>
        <begin position="1"/>
        <end position="58"/>
    </location>
</feature>
<keyword evidence="8" id="KW-0998">Cell outer membrane</keyword>
<dbReference type="EMBL" id="JAPEVI010000003">
    <property type="protein sequence ID" value="MCX2722356.1"/>
    <property type="molecule type" value="Genomic_DNA"/>
</dbReference>
<reference evidence="11 12" key="1">
    <citation type="journal article" date="2016" name="Int. J. Syst. Evol. Microbiol.">
        <title>Labrenzia salina sp. nov., isolated from the rhizosphere of the halophyte Arthrocnemum macrostachyum.</title>
        <authorList>
            <person name="Camacho M."/>
            <person name="Redondo-Gomez S."/>
            <person name="Rodriguez-Llorente I."/>
            <person name="Rohde M."/>
            <person name="Sproer C."/>
            <person name="Schumann P."/>
            <person name="Klenk H.P."/>
            <person name="Montero-Calasanz M.D.C."/>
        </authorList>
    </citation>
    <scope>NUCLEOTIDE SEQUENCE [LARGE SCALE GENOMIC DNA]</scope>
    <source>
        <strain evidence="11 12">DSM 29163</strain>
    </source>
</reference>
<sequence>MPAQDAIQQSEELQRRQRDLLDEQDRLLKQTLPPVGPVKESDREPTATQPGDSGPGPCIDVGTVVFEKATVFPDARLQELVPADKCFALEQIFGLVRDTTNLYVDAGYVTSRAYLPEQDLSTGTLRIQVVEGRIEQVQLRQNGKLRKTGYGVLPSLNGKLLQIRRIEQGLDQINSLSSKDAKISFQPGSTAGMSIVVVDITSARPWQATVGVDNSGAESTGKAQFEGSFSIEDLFGQFETISISHKHSDPSLDESQISGNTSLYITVPRGMWTWRWSSSYYNYLSEVESQVQSFKTTGTNWSHKGEIERLLFRDQVSKTYGRASLNFKEAENYLEDALLETSSRVLSVGRLEFAHTRRFLGGSLSARLGIDQGLPLWGAPVDNGDADSSVPKAQFTKFDGELGLSRGWAAGGGSLFLSSRVRGQYTPVALFGSEQLGIGGASSVRGFDTDSLSAENGFYSRNEVSFAPDIFSQEQLEYLGQLSLFAGLDAGWQFEGPSTPGINRNLMGAAIGARLQGGWVFGEISYERPLLAPDDFNDEPVLRLRAGLTLSKF</sequence>
<dbReference type="PANTHER" id="PTHR34597">
    <property type="entry name" value="SLR1661 PROTEIN"/>
    <property type="match status" value="1"/>
</dbReference>
<dbReference type="RefSeq" id="WP_265962046.1">
    <property type="nucleotide sequence ID" value="NZ_JAPEVI010000003.1"/>
</dbReference>
<dbReference type="InterPro" id="IPR027282">
    <property type="entry name" value="TPS"/>
</dbReference>
<comment type="caution">
    <text evidence="11">The sequence shown here is derived from an EMBL/GenBank/DDBJ whole genome shotgun (WGS) entry which is preliminary data.</text>
</comment>
<protein>
    <submittedName>
        <fullName evidence="11">ShlB/FhaC/HecB family hemolysin secretion/activation protein</fullName>
    </submittedName>
</protein>
<dbReference type="Pfam" id="PF03865">
    <property type="entry name" value="ShlB"/>
    <property type="match status" value="1"/>
</dbReference>
<feature type="compositionally biased region" description="Basic and acidic residues" evidence="9">
    <location>
        <begin position="12"/>
        <end position="28"/>
    </location>
</feature>
<gene>
    <name evidence="11" type="ORF">ON753_08050</name>
</gene>
<dbReference type="PIRSF" id="PIRSF029745">
    <property type="entry name" value="FhaC"/>
    <property type="match status" value="1"/>
</dbReference>
<keyword evidence="12" id="KW-1185">Reference proteome</keyword>
<evidence type="ECO:0000256" key="7">
    <source>
        <dbReference type="ARBA" id="ARBA00023136"/>
    </source>
</evidence>
<feature type="domain" description="POTRA" evidence="10">
    <location>
        <begin position="59"/>
        <end position="132"/>
    </location>
</feature>
<evidence type="ECO:0000256" key="9">
    <source>
        <dbReference type="SAM" id="MobiDB-lite"/>
    </source>
</evidence>
<evidence type="ECO:0000259" key="10">
    <source>
        <dbReference type="PROSITE" id="PS51779"/>
    </source>
</evidence>
<keyword evidence="3" id="KW-0813">Transport</keyword>
<evidence type="ECO:0000256" key="1">
    <source>
        <dbReference type="ARBA" id="ARBA00004442"/>
    </source>
</evidence>
<dbReference type="Gene3D" id="3.10.20.310">
    <property type="entry name" value="membrane protein fhac"/>
    <property type="match status" value="1"/>
</dbReference>
<keyword evidence="7" id="KW-0472">Membrane</keyword>
<keyword evidence="5" id="KW-0812">Transmembrane</keyword>
<organism evidence="11 12">
    <name type="scientific">Roseibium salinum</name>
    <dbReference type="NCBI Taxonomy" id="1604349"/>
    <lineage>
        <taxon>Bacteria</taxon>
        <taxon>Pseudomonadati</taxon>
        <taxon>Pseudomonadota</taxon>
        <taxon>Alphaproteobacteria</taxon>
        <taxon>Hyphomicrobiales</taxon>
        <taxon>Stappiaceae</taxon>
        <taxon>Roseibium</taxon>
    </lineage>
</organism>
<evidence type="ECO:0000256" key="4">
    <source>
        <dbReference type="ARBA" id="ARBA00022452"/>
    </source>
</evidence>
<dbReference type="InterPro" id="IPR034746">
    <property type="entry name" value="POTRA"/>
</dbReference>
<dbReference type="InterPro" id="IPR013686">
    <property type="entry name" value="Polypept-transport_assoc_ShlB"/>
</dbReference>
<dbReference type="InterPro" id="IPR051544">
    <property type="entry name" value="TPS_OM_transporter"/>
</dbReference>
<dbReference type="InterPro" id="IPR005565">
    <property type="entry name" value="Hemolysn_activator_HlyB_C"/>
</dbReference>
<proteinExistence type="inferred from homology"/>
<evidence type="ECO:0000256" key="3">
    <source>
        <dbReference type="ARBA" id="ARBA00022448"/>
    </source>
</evidence>
<comment type="subcellular location">
    <subcellularLocation>
        <location evidence="1">Cell outer membrane</location>
    </subcellularLocation>
</comment>
<evidence type="ECO:0000313" key="11">
    <source>
        <dbReference type="EMBL" id="MCX2722356.1"/>
    </source>
</evidence>
<evidence type="ECO:0000256" key="6">
    <source>
        <dbReference type="ARBA" id="ARBA00022927"/>
    </source>
</evidence>
<name>A0ABT3QZS9_9HYPH</name>
<dbReference type="Pfam" id="PF08479">
    <property type="entry name" value="POTRA_2"/>
    <property type="match status" value="1"/>
</dbReference>
<evidence type="ECO:0000256" key="8">
    <source>
        <dbReference type="ARBA" id="ARBA00023237"/>
    </source>
</evidence>
<keyword evidence="6" id="KW-0653">Protein transport</keyword>